<organism evidence="3 4">
    <name type="scientific">Pseudokineococcus basanitobsidens</name>
    <dbReference type="NCBI Taxonomy" id="1926649"/>
    <lineage>
        <taxon>Bacteria</taxon>
        <taxon>Bacillati</taxon>
        <taxon>Actinomycetota</taxon>
        <taxon>Actinomycetes</taxon>
        <taxon>Kineosporiales</taxon>
        <taxon>Kineosporiaceae</taxon>
        <taxon>Pseudokineococcus</taxon>
    </lineage>
</organism>
<evidence type="ECO:0000313" key="4">
    <source>
        <dbReference type="Proteomes" id="UP001387100"/>
    </source>
</evidence>
<dbReference type="Gene3D" id="3.20.20.190">
    <property type="entry name" value="Phosphatidylinositol (PI) phosphodiesterase"/>
    <property type="match status" value="1"/>
</dbReference>
<gene>
    <name evidence="3" type="ORF">WDZ17_08140</name>
</gene>
<dbReference type="PANTHER" id="PTHR46211">
    <property type="entry name" value="GLYCEROPHOSPHORYL DIESTER PHOSPHODIESTERASE"/>
    <property type="match status" value="1"/>
</dbReference>
<dbReference type="SUPFAM" id="SSF51695">
    <property type="entry name" value="PLC-like phosphodiesterases"/>
    <property type="match status" value="1"/>
</dbReference>
<dbReference type="Pfam" id="PF03009">
    <property type="entry name" value="GDPD"/>
    <property type="match status" value="1"/>
</dbReference>
<evidence type="ECO:0000256" key="1">
    <source>
        <dbReference type="SAM" id="MobiDB-lite"/>
    </source>
</evidence>
<evidence type="ECO:0000313" key="3">
    <source>
        <dbReference type="EMBL" id="MEJ5945262.1"/>
    </source>
</evidence>
<proteinExistence type="predicted"/>
<accession>A0ABU8RJI8</accession>
<feature type="compositionally biased region" description="Low complexity" evidence="1">
    <location>
        <begin position="20"/>
        <end position="55"/>
    </location>
</feature>
<dbReference type="PROSITE" id="PS51704">
    <property type="entry name" value="GP_PDE"/>
    <property type="match status" value="1"/>
</dbReference>
<feature type="domain" description="GP-PDE" evidence="2">
    <location>
        <begin position="51"/>
        <end position="295"/>
    </location>
</feature>
<feature type="region of interest" description="Disordered" evidence="1">
    <location>
        <begin position="1"/>
        <end position="67"/>
    </location>
</feature>
<reference evidence="3 4" key="1">
    <citation type="journal article" date="2017" name="Int. J. Syst. Evol. Microbiol.">
        <title>Pseudokineococcus basanitobsidens sp. nov., isolated from volcanic rock.</title>
        <authorList>
            <person name="Lee D.W."/>
            <person name="Park M.Y."/>
            <person name="Kim J.J."/>
            <person name="Kim B.S."/>
        </authorList>
    </citation>
    <scope>NUCLEOTIDE SEQUENCE [LARGE SCALE GENOMIC DNA]</scope>
    <source>
        <strain evidence="3 4">DSM 103726</strain>
    </source>
</reference>
<name>A0ABU8RJI8_9ACTN</name>
<dbReference type="EMBL" id="JBBIAA010000006">
    <property type="protein sequence ID" value="MEJ5945262.1"/>
    <property type="molecule type" value="Genomic_DNA"/>
</dbReference>
<evidence type="ECO:0000259" key="2">
    <source>
        <dbReference type="PROSITE" id="PS51704"/>
    </source>
</evidence>
<comment type="caution">
    <text evidence="3">The sequence shown here is derived from an EMBL/GenBank/DDBJ whole genome shotgun (WGS) entry which is preliminary data.</text>
</comment>
<dbReference type="Proteomes" id="UP001387100">
    <property type="component" value="Unassembled WGS sequence"/>
</dbReference>
<dbReference type="InterPro" id="IPR030395">
    <property type="entry name" value="GP_PDE_dom"/>
</dbReference>
<keyword evidence="4" id="KW-1185">Reference proteome</keyword>
<sequence>MTTERRDRPAPAVPTPRPPSRAAAPPGTRSAPGRPGRRPLPLLRRAPGAPPAVVAHRGSSSTAPENTLPALEAARRGGASWVETDLRRTRDGVPVLLHDPRLERTTDGAGELAGTSAADLHRLDAGSWFSPAHAGARVPRLDDLVTWATEHPEMHLLLELKGDWAPADVVPVVEAVRAASLGPRSVLQSFEPTTVAALATAAPDLARGLLVRTGGPVDVGRPSEVEDLVATHDLVAVNPGDRLVAADPGLPARLHHLDVAVWVWTVDDEDRWADLDAAGVDGVITNCPARMLAHLAEGPAAPSPAVAA</sequence>
<dbReference type="RefSeq" id="WP_339574642.1">
    <property type="nucleotide sequence ID" value="NZ_JBBIAA010000006.1"/>
</dbReference>
<protein>
    <submittedName>
        <fullName evidence="3">Glycerophosphodiester phosphodiesterase family protein</fullName>
    </submittedName>
</protein>
<dbReference type="InterPro" id="IPR017946">
    <property type="entry name" value="PLC-like_Pdiesterase_TIM-brl"/>
</dbReference>
<dbReference type="PANTHER" id="PTHR46211:SF1">
    <property type="entry name" value="GLYCEROPHOSPHODIESTER PHOSPHODIESTERASE, CYTOPLASMIC"/>
    <property type="match status" value="1"/>
</dbReference>